<evidence type="ECO:0000256" key="1">
    <source>
        <dbReference type="SAM" id="Phobius"/>
    </source>
</evidence>
<dbReference type="EMBL" id="CP012288">
    <property type="protein sequence ID" value="AMV67002.1"/>
    <property type="molecule type" value="Genomic_DNA"/>
</dbReference>
<evidence type="ECO:0000313" key="3">
    <source>
        <dbReference type="EMBL" id="AMV67002.1"/>
    </source>
</evidence>
<organism evidence="2 5">
    <name type="scientific">Pediococcus damnosus</name>
    <dbReference type="NCBI Taxonomy" id="51663"/>
    <lineage>
        <taxon>Bacteria</taxon>
        <taxon>Bacillati</taxon>
        <taxon>Bacillota</taxon>
        <taxon>Bacilli</taxon>
        <taxon>Lactobacillales</taxon>
        <taxon>Lactobacillaceae</taxon>
        <taxon>Pediococcus</taxon>
    </lineage>
</organism>
<sequence length="59" mass="6923">MKESNRVYKYSLYPALVYAITQTFGILYEPQSMSMVADKLYSLVLLFLYALFCGFHKKK</sequence>
<keyword evidence="1" id="KW-1133">Transmembrane helix</keyword>
<keyword evidence="1" id="KW-0472">Membrane</keyword>
<evidence type="ECO:0000313" key="5">
    <source>
        <dbReference type="Proteomes" id="UP000076405"/>
    </source>
</evidence>
<proteinExistence type="predicted"/>
<keyword evidence="1" id="KW-0812">Transmembrane</keyword>
<dbReference type="KEGG" id="pdm:ADU72_1069"/>
<reference evidence="4 5" key="1">
    <citation type="journal article" date="2016" name="PLoS ONE">
        <title>The Identification of Novel Diagnostic Marker Genes for the Detection of Beer Spoiling Pediococcus damnosus Strains Using the BlAst Diagnostic Gene findEr.</title>
        <authorList>
            <person name="Behr J."/>
            <person name="Geissler A.J."/>
            <person name="Schmid J."/>
            <person name="Zehe A."/>
            <person name="Vogel R.F."/>
        </authorList>
    </citation>
    <scope>NUCLEOTIDE SEQUENCE [LARGE SCALE GENOMIC DNA]</scope>
    <source>
        <strain evidence="2 5">TMW 2.1533</strain>
        <strain evidence="3 4">TMW 2.1535</strain>
    </source>
</reference>
<feature type="transmembrane region" description="Helical" evidence="1">
    <location>
        <begin position="40"/>
        <end position="56"/>
    </location>
</feature>
<dbReference type="AlphaFoldDB" id="A0AAC9B2T7"/>
<dbReference type="Proteomes" id="UP000076244">
    <property type="component" value="Chromosome"/>
</dbReference>
<evidence type="ECO:0000313" key="4">
    <source>
        <dbReference type="Proteomes" id="UP000076244"/>
    </source>
</evidence>
<evidence type="ECO:0000313" key="2">
    <source>
        <dbReference type="EMBL" id="AMV63106.1"/>
    </source>
</evidence>
<keyword evidence="4" id="KW-1185">Reference proteome</keyword>
<name>A0AAC9B2T7_9LACO</name>
<gene>
    <name evidence="2" type="ORF">ADU70_1626</name>
    <name evidence="3" type="ORF">ADU72_1069</name>
</gene>
<dbReference type="Proteomes" id="UP000076405">
    <property type="component" value="Chromosome"/>
</dbReference>
<protein>
    <submittedName>
        <fullName evidence="2">Uncharacterized protein</fullName>
    </submittedName>
</protein>
<feature type="transmembrane region" description="Helical" evidence="1">
    <location>
        <begin position="12"/>
        <end position="28"/>
    </location>
</feature>
<accession>A0AAC9B2T7</accession>
<dbReference type="EMBL" id="CP012275">
    <property type="protein sequence ID" value="AMV63106.1"/>
    <property type="molecule type" value="Genomic_DNA"/>
</dbReference>